<name>A0ACC0V147_9HYPO</name>
<comment type="caution">
    <text evidence="1">The sequence shown here is derived from an EMBL/GenBank/DDBJ whole genome shotgun (WGS) entry which is preliminary data.</text>
</comment>
<keyword evidence="2" id="KW-1185">Reference proteome</keyword>
<sequence length="502" mass="54234">MAPRLTRRSRPEATTQSISNFTRVSKTNVPSPAGKKAAVVIEATATTNTNIIASPRKRKLADEADQRPHPRAAPRTVSFAPSSDEEEAAVSPRSKRACRRRQEPVLVTKPTVAAAVPAPKPVKGKNVAKTPTKTTTRKHKASEDTLLSKSNKSVQTKLDGIVVRRNAGKQGSSAPGLPQHLSDLVELNKAFLRTISIQMAHNGSNVPIDFKAVSSDISLSWGKRQIGIEDVLRCVAIQSASEDGANASPFIVTDYGRGKVCIELGPGRQGNAAVDEAKLVRQFEENLRALRPHRSQDRGAADDVVDISLDNLSLADLPRADIVNRDLGIKAHPSLAKGSRVLSDLKTGLAAKQQVKETKQTAAPTLNPDGTKMSLLDRLRLKQLAKENGPAPLSGPELQRRAALNRVVDVSATISTLCLSNPYSLPRQSFTMAAIQDSLKDSLRVPISKDEAAAAVRLLASEVAPQWLRLVTIGGRENVLVQRDWQPGNRDIQQKVSQLLNV</sequence>
<reference evidence="1" key="1">
    <citation type="submission" date="2022-10" db="EMBL/GenBank/DDBJ databases">
        <title>Complete Genome of Trichothecium roseum strain YXFP-22015, a Plant Pathogen Isolated from Citrus.</title>
        <authorList>
            <person name="Wang Y."/>
            <person name="Zhu L."/>
        </authorList>
    </citation>
    <scope>NUCLEOTIDE SEQUENCE</scope>
    <source>
        <strain evidence="1">YXFP-22015</strain>
    </source>
</reference>
<organism evidence="1 2">
    <name type="scientific">Trichothecium roseum</name>
    <dbReference type="NCBI Taxonomy" id="47278"/>
    <lineage>
        <taxon>Eukaryota</taxon>
        <taxon>Fungi</taxon>
        <taxon>Dikarya</taxon>
        <taxon>Ascomycota</taxon>
        <taxon>Pezizomycotina</taxon>
        <taxon>Sordariomycetes</taxon>
        <taxon>Hypocreomycetidae</taxon>
        <taxon>Hypocreales</taxon>
        <taxon>Hypocreales incertae sedis</taxon>
        <taxon>Trichothecium</taxon>
    </lineage>
</organism>
<protein>
    <submittedName>
        <fullName evidence="1">Uncharacterized protein</fullName>
    </submittedName>
</protein>
<evidence type="ECO:0000313" key="1">
    <source>
        <dbReference type="EMBL" id="KAI9900145.1"/>
    </source>
</evidence>
<dbReference type="EMBL" id="CM047943">
    <property type="protein sequence ID" value="KAI9900145.1"/>
    <property type="molecule type" value="Genomic_DNA"/>
</dbReference>
<gene>
    <name evidence="1" type="ORF">N3K66_004407</name>
</gene>
<evidence type="ECO:0000313" key="2">
    <source>
        <dbReference type="Proteomes" id="UP001163324"/>
    </source>
</evidence>
<proteinExistence type="predicted"/>
<dbReference type="Proteomes" id="UP001163324">
    <property type="component" value="Chromosome 4"/>
</dbReference>
<accession>A0ACC0V147</accession>